<reference evidence="1 2" key="1">
    <citation type="submission" date="2023-11" db="EMBL/GenBank/DDBJ databases">
        <title>Unpublished Manusciprt.</title>
        <authorList>
            <person name="Saticioglu I.B."/>
            <person name="Ay H."/>
            <person name="Ajmi N."/>
            <person name="Altun S."/>
            <person name="Duman M."/>
        </authorList>
    </citation>
    <scope>NUCLEOTIDE SEQUENCE [LARGE SCALE GENOMIC DNA]</scope>
    <source>
        <strain evidence="1 2">Fl-318</strain>
    </source>
</reference>
<name>A0ABU4RH86_9FLAO</name>
<protein>
    <submittedName>
        <fullName evidence="1">Uncharacterized protein</fullName>
    </submittedName>
</protein>
<accession>A0ABU4RH86</accession>
<evidence type="ECO:0000313" key="2">
    <source>
        <dbReference type="Proteomes" id="UP001273350"/>
    </source>
</evidence>
<keyword evidence="2" id="KW-1185">Reference proteome</keyword>
<dbReference type="EMBL" id="JAWXVI010000014">
    <property type="protein sequence ID" value="MDX6191939.1"/>
    <property type="molecule type" value="Genomic_DNA"/>
</dbReference>
<proteinExistence type="predicted"/>
<gene>
    <name evidence="1" type="ORF">SGQ83_21500</name>
</gene>
<comment type="caution">
    <text evidence="1">The sequence shown here is derived from an EMBL/GenBank/DDBJ whole genome shotgun (WGS) entry which is preliminary data.</text>
</comment>
<organism evidence="1 2">
    <name type="scientific">Flavobacterium cupriresistens</name>
    <dbReference type="NCBI Taxonomy" id="2893885"/>
    <lineage>
        <taxon>Bacteria</taxon>
        <taxon>Pseudomonadati</taxon>
        <taxon>Bacteroidota</taxon>
        <taxon>Flavobacteriia</taxon>
        <taxon>Flavobacteriales</taxon>
        <taxon>Flavobacteriaceae</taxon>
        <taxon>Flavobacterium</taxon>
    </lineage>
</organism>
<dbReference type="RefSeq" id="WP_230004801.1">
    <property type="nucleotide sequence ID" value="NZ_CP087134.1"/>
</dbReference>
<sequence>MNDDITYGIRSTIAASVAKAIENDSLETFTVLNNFIGKLLGLSVANNSISIFSEYITLPAYYYPLSYSKSKENIKNQKLHGIATNRAASLLSSLLSYSIRYPDFTTESYKIDELTAVNTFFYSGYNGFNRLLYHIVMNSDLQMFDKVFVQFQQINWYNDTSNDLKWNIKSNFNRLDKAQLKSAMALYGQIKKRNDYKRHVISGLNYWIIFLFAIGKMEPETVAQFLEKMRIPADSEEILSDIILFTSNPNMDYLEWSDWDYMERPDGIAYSPPSPNQWLTYGFLVNLIRDEHYYFNPASLEEQELSQSVGLYESLKLAVADISSHFDKWKPILNVEDLDALTRRTEPILQSFRSIKKESINAKYSEIAEENLDDGKISEFRELIGKAWQDAAFIRNLFHSRKNTEAVFQDSKFIGQKTFFEQAKIMFINGRHYQTIYNISQIGGETGRWIDDRFFSSLNIKELHYATDQDISELLSKCINSLKAKKITPNVIILPSIYSYKDENFLNQKKFIRKSNLQDVHHNNPLSKYLLGRYDSIDVYTSFSNVINDKIIVADFENSFKMKYCRHKDWYDEELMVKVDAVTDGKAIEKFESDPQKWTKRYAEEHDLSKDEAISLIKNAVEIEIGSFADFEIVDKDSFVVGIIQNSNLE</sequence>
<evidence type="ECO:0000313" key="1">
    <source>
        <dbReference type="EMBL" id="MDX6191939.1"/>
    </source>
</evidence>
<dbReference type="Proteomes" id="UP001273350">
    <property type="component" value="Unassembled WGS sequence"/>
</dbReference>